<protein>
    <submittedName>
        <fullName evidence="2">Uncharacterized protein</fullName>
    </submittedName>
</protein>
<gene>
    <name evidence="2" type="ORF">SAMN05660836_00354</name>
</gene>
<reference evidence="3" key="1">
    <citation type="submission" date="2016-10" db="EMBL/GenBank/DDBJ databases">
        <authorList>
            <person name="Varghese N."/>
            <person name="Submissions S."/>
        </authorList>
    </citation>
    <scope>NUCLEOTIDE SEQUENCE [LARGE SCALE GENOMIC DNA]</scope>
    <source>
        <strain evidence="3">DSM 9990</strain>
    </source>
</reference>
<keyword evidence="3" id="KW-1185">Reference proteome</keyword>
<evidence type="ECO:0000313" key="3">
    <source>
        <dbReference type="Proteomes" id="UP000199611"/>
    </source>
</evidence>
<sequence length="56" mass="6382">MRLSKSLKEWALLAMTALLVVILKELHFAVTHYNVFLSILLGWGALLVGFFGFVFR</sequence>
<dbReference type="AlphaFoldDB" id="A0A1I4R310"/>
<dbReference type="STRING" id="39841.SAMN05660836_00354"/>
<dbReference type="EMBL" id="FOUU01000001">
    <property type="protein sequence ID" value="SFM46336.1"/>
    <property type="molecule type" value="Genomic_DNA"/>
</dbReference>
<organism evidence="2 3">
    <name type="scientific">Thermodesulforhabdus norvegica</name>
    <dbReference type="NCBI Taxonomy" id="39841"/>
    <lineage>
        <taxon>Bacteria</taxon>
        <taxon>Pseudomonadati</taxon>
        <taxon>Thermodesulfobacteriota</taxon>
        <taxon>Syntrophobacteria</taxon>
        <taxon>Syntrophobacterales</taxon>
        <taxon>Thermodesulforhabdaceae</taxon>
        <taxon>Thermodesulforhabdus</taxon>
    </lineage>
</organism>
<evidence type="ECO:0000256" key="1">
    <source>
        <dbReference type="SAM" id="Phobius"/>
    </source>
</evidence>
<dbReference type="RefSeq" id="WP_177193482.1">
    <property type="nucleotide sequence ID" value="NZ_FOUU01000001.1"/>
</dbReference>
<proteinExistence type="predicted"/>
<evidence type="ECO:0000313" key="2">
    <source>
        <dbReference type="EMBL" id="SFM46336.1"/>
    </source>
</evidence>
<keyword evidence="1" id="KW-1133">Transmembrane helix</keyword>
<name>A0A1I4R310_9BACT</name>
<keyword evidence="1" id="KW-0812">Transmembrane</keyword>
<dbReference type="Proteomes" id="UP000199611">
    <property type="component" value="Unassembled WGS sequence"/>
</dbReference>
<feature type="transmembrane region" description="Helical" evidence="1">
    <location>
        <begin position="36"/>
        <end position="55"/>
    </location>
</feature>
<keyword evidence="1" id="KW-0472">Membrane</keyword>
<accession>A0A1I4R310</accession>
<feature type="transmembrane region" description="Helical" evidence="1">
    <location>
        <begin position="12"/>
        <end position="30"/>
    </location>
</feature>